<protein>
    <submittedName>
        <fullName evidence="1">Uncharacterized protein</fullName>
    </submittedName>
</protein>
<proteinExistence type="predicted"/>
<evidence type="ECO:0000313" key="2">
    <source>
        <dbReference type="Proteomes" id="UP000479000"/>
    </source>
</evidence>
<organism evidence="1 2">
    <name type="scientific">Nesidiocoris tenuis</name>
    <dbReference type="NCBI Taxonomy" id="355587"/>
    <lineage>
        <taxon>Eukaryota</taxon>
        <taxon>Metazoa</taxon>
        <taxon>Ecdysozoa</taxon>
        <taxon>Arthropoda</taxon>
        <taxon>Hexapoda</taxon>
        <taxon>Insecta</taxon>
        <taxon>Pterygota</taxon>
        <taxon>Neoptera</taxon>
        <taxon>Paraneoptera</taxon>
        <taxon>Hemiptera</taxon>
        <taxon>Heteroptera</taxon>
        <taxon>Panheteroptera</taxon>
        <taxon>Cimicomorpha</taxon>
        <taxon>Miridae</taxon>
        <taxon>Dicyphina</taxon>
        <taxon>Nesidiocoris</taxon>
    </lineage>
</organism>
<keyword evidence="2" id="KW-1185">Reference proteome</keyword>
<sequence>MFALGFLKRTTPEFSSILAILLLYKTVVRPLMEYASVVWSPCYETHKNELERVQSKFLRYLAFKSGKLDAYSSDSMLADQGLGTLARRR</sequence>
<dbReference type="EMBL" id="CADCXU010019817">
    <property type="protein sequence ID" value="CAB0007927.1"/>
    <property type="molecule type" value="Genomic_DNA"/>
</dbReference>
<accession>A0A6H5GV66</accession>
<name>A0A6H5GV66_9HEMI</name>
<dbReference type="OrthoDB" id="6630692at2759"/>
<evidence type="ECO:0000313" key="1">
    <source>
        <dbReference type="EMBL" id="CAB0007927.1"/>
    </source>
</evidence>
<dbReference type="Proteomes" id="UP000479000">
    <property type="component" value="Unassembled WGS sequence"/>
</dbReference>
<feature type="non-terminal residue" evidence="1">
    <location>
        <position position="89"/>
    </location>
</feature>
<gene>
    <name evidence="1" type="ORF">NTEN_LOCUS13173</name>
</gene>
<reference evidence="1 2" key="1">
    <citation type="submission" date="2020-02" db="EMBL/GenBank/DDBJ databases">
        <authorList>
            <person name="Ferguson B K."/>
        </authorList>
    </citation>
    <scope>NUCLEOTIDE SEQUENCE [LARGE SCALE GENOMIC DNA]</scope>
</reference>
<dbReference type="AlphaFoldDB" id="A0A6H5GV66"/>